<keyword evidence="1" id="KW-1185">Reference proteome</keyword>
<reference evidence="2" key="1">
    <citation type="submission" date="2016-11" db="UniProtKB">
        <authorList>
            <consortium name="WormBaseParasite"/>
        </authorList>
    </citation>
    <scope>IDENTIFICATION</scope>
</reference>
<accession>A0A1I7XVB0</accession>
<protein>
    <submittedName>
        <fullName evidence="2">ZP domain-containing protein</fullName>
    </submittedName>
</protein>
<evidence type="ECO:0000313" key="1">
    <source>
        <dbReference type="Proteomes" id="UP000095283"/>
    </source>
</evidence>
<evidence type="ECO:0000313" key="2">
    <source>
        <dbReference type="WBParaSite" id="Hba_21448"/>
    </source>
</evidence>
<dbReference type="WBParaSite" id="Hba_21448">
    <property type="protein sequence ID" value="Hba_21448"/>
    <property type="gene ID" value="Hba_21448"/>
</dbReference>
<proteinExistence type="predicted"/>
<dbReference type="AlphaFoldDB" id="A0A1I7XVB0"/>
<name>A0A1I7XVB0_HETBA</name>
<sequence>MKNRFTHIHLCFDISGTLEMRDLKEPVGNLDATSTKLPERCFPVDPFLQDIVCIPNSSIYTHSRVSEIFLRIFPAGNEMTVEVVCVDARSPDGR</sequence>
<organism evidence="1 2">
    <name type="scientific">Heterorhabditis bacteriophora</name>
    <name type="common">Entomopathogenic nematode worm</name>
    <dbReference type="NCBI Taxonomy" id="37862"/>
    <lineage>
        <taxon>Eukaryota</taxon>
        <taxon>Metazoa</taxon>
        <taxon>Ecdysozoa</taxon>
        <taxon>Nematoda</taxon>
        <taxon>Chromadorea</taxon>
        <taxon>Rhabditida</taxon>
        <taxon>Rhabditina</taxon>
        <taxon>Rhabditomorpha</taxon>
        <taxon>Strongyloidea</taxon>
        <taxon>Heterorhabditidae</taxon>
        <taxon>Heterorhabditis</taxon>
    </lineage>
</organism>
<dbReference type="Proteomes" id="UP000095283">
    <property type="component" value="Unplaced"/>
</dbReference>